<accession>A0A927C1J7</accession>
<dbReference type="EMBL" id="JACXLD010000006">
    <property type="protein sequence ID" value="MBD2859573.1"/>
    <property type="molecule type" value="Genomic_DNA"/>
</dbReference>
<evidence type="ECO:0000313" key="2">
    <source>
        <dbReference type="Proteomes" id="UP000610558"/>
    </source>
</evidence>
<proteinExistence type="predicted"/>
<dbReference type="RefSeq" id="WP_190765564.1">
    <property type="nucleotide sequence ID" value="NZ_JACXLD010000006.1"/>
</dbReference>
<keyword evidence="2" id="KW-1185">Reference proteome</keyword>
<comment type="caution">
    <text evidence="1">The sequence shown here is derived from an EMBL/GenBank/DDBJ whole genome shotgun (WGS) entry which is preliminary data.</text>
</comment>
<dbReference type="Proteomes" id="UP000610558">
    <property type="component" value="Unassembled WGS sequence"/>
</dbReference>
<dbReference type="AlphaFoldDB" id="A0A927C1J7"/>
<protein>
    <submittedName>
        <fullName evidence="1">Uncharacterized protein</fullName>
    </submittedName>
</protein>
<organism evidence="1 2">
    <name type="scientific">Spongiibacter pelagi</name>
    <dbReference type="NCBI Taxonomy" id="2760804"/>
    <lineage>
        <taxon>Bacteria</taxon>
        <taxon>Pseudomonadati</taxon>
        <taxon>Pseudomonadota</taxon>
        <taxon>Gammaproteobacteria</taxon>
        <taxon>Cellvibrionales</taxon>
        <taxon>Spongiibacteraceae</taxon>
        <taxon>Spongiibacter</taxon>
    </lineage>
</organism>
<gene>
    <name evidence="1" type="ORF">IB286_11205</name>
</gene>
<reference evidence="1" key="1">
    <citation type="submission" date="2020-09" db="EMBL/GenBank/DDBJ databases">
        <authorList>
            <person name="Yoon J.-W."/>
        </authorList>
    </citation>
    <scope>NUCLEOTIDE SEQUENCE</scope>
    <source>
        <strain evidence="1">KMU-158</strain>
    </source>
</reference>
<sequence>MNINQQNATSPSTLSPNMVKNLCSRKLLDMLKNSEWQNDVERLAIESELYGRKHYIEELHQLKASETLH</sequence>
<evidence type="ECO:0000313" key="1">
    <source>
        <dbReference type="EMBL" id="MBD2859573.1"/>
    </source>
</evidence>
<name>A0A927C1J7_9GAMM</name>